<dbReference type="Proteomes" id="UP000192333">
    <property type="component" value="Chromosome I"/>
</dbReference>
<feature type="domain" description="N-acetyltransferase" evidence="3">
    <location>
        <begin position="3"/>
        <end position="149"/>
    </location>
</feature>
<keyword evidence="1 4" id="KW-0808">Transferase</keyword>
<reference evidence="5" key="1">
    <citation type="submission" date="2017-04" db="EMBL/GenBank/DDBJ databases">
        <authorList>
            <person name="Varghese N."/>
            <person name="Submissions S."/>
        </authorList>
    </citation>
    <scope>NUCLEOTIDE SEQUENCE [LARGE SCALE GENOMIC DNA]</scope>
    <source>
        <strain evidence="5">DSM 16537</strain>
    </source>
</reference>
<proteinExistence type="predicted"/>
<dbReference type="Pfam" id="PF00583">
    <property type="entry name" value="Acetyltransf_1"/>
    <property type="match status" value="1"/>
</dbReference>
<accession>A0A1W2H4K1</accession>
<dbReference type="AlphaFoldDB" id="A0A1W2H4K1"/>
<dbReference type="PANTHER" id="PTHR43877:SF2">
    <property type="entry name" value="AMINOALKYLPHOSPHONATE N-ACETYLTRANSFERASE-RELATED"/>
    <property type="match status" value="1"/>
</dbReference>
<dbReference type="STRING" id="758820.SAMN00777080_2429"/>
<dbReference type="PROSITE" id="PS51186">
    <property type="entry name" value="GNAT"/>
    <property type="match status" value="1"/>
</dbReference>
<evidence type="ECO:0000313" key="5">
    <source>
        <dbReference type="Proteomes" id="UP000192333"/>
    </source>
</evidence>
<protein>
    <submittedName>
        <fullName evidence="4">N-acetylglutamate synthase and related acetyltransferases</fullName>
    </submittedName>
</protein>
<dbReference type="EMBL" id="LT838813">
    <property type="protein sequence ID" value="SMD43819.1"/>
    <property type="molecule type" value="Genomic_DNA"/>
</dbReference>
<evidence type="ECO:0000313" key="4">
    <source>
        <dbReference type="EMBL" id="SMD43819.1"/>
    </source>
</evidence>
<dbReference type="CDD" id="cd04301">
    <property type="entry name" value="NAT_SF"/>
    <property type="match status" value="1"/>
</dbReference>
<keyword evidence="5" id="KW-1185">Reference proteome</keyword>
<dbReference type="RefSeq" id="WP_084120684.1">
    <property type="nucleotide sequence ID" value="NZ_LT838813.1"/>
</dbReference>
<name>A0A1W2H4K1_9BACT</name>
<evidence type="ECO:0000256" key="1">
    <source>
        <dbReference type="ARBA" id="ARBA00022679"/>
    </source>
</evidence>
<organism evidence="4 5">
    <name type="scientific">Aquiflexum balticum DSM 16537</name>
    <dbReference type="NCBI Taxonomy" id="758820"/>
    <lineage>
        <taxon>Bacteria</taxon>
        <taxon>Pseudomonadati</taxon>
        <taxon>Bacteroidota</taxon>
        <taxon>Cytophagia</taxon>
        <taxon>Cytophagales</taxon>
        <taxon>Cyclobacteriaceae</taxon>
        <taxon>Aquiflexum</taxon>
    </lineage>
</organism>
<evidence type="ECO:0000256" key="2">
    <source>
        <dbReference type="ARBA" id="ARBA00023315"/>
    </source>
</evidence>
<dbReference type="Gene3D" id="3.40.630.30">
    <property type="match status" value="1"/>
</dbReference>
<gene>
    <name evidence="4" type="ORF">SAMN00777080_2429</name>
</gene>
<dbReference type="InterPro" id="IPR050832">
    <property type="entry name" value="Bact_Acetyltransf"/>
</dbReference>
<dbReference type="PANTHER" id="PTHR43877">
    <property type="entry name" value="AMINOALKYLPHOSPHONATE N-ACETYLTRANSFERASE-RELATED-RELATED"/>
    <property type="match status" value="1"/>
</dbReference>
<dbReference type="InterPro" id="IPR016181">
    <property type="entry name" value="Acyl_CoA_acyltransferase"/>
</dbReference>
<evidence type="ECO:0000259" key="3">
    <source>
        <dbReference type="PROSITE" id="PS51186"/>
    </source>
</evidence>
<dbReference type="InterPro" id="IPR000182">
    <property type="entry name" value="GNAT_dom"/>
</dbReference>
<dbReference type="GO" id="GO:0016747">
    <property type="term" value="F:acyltransferase activity, transferring groups other than amino-acyl groups"/>
    <property type="evidence" value="ECO:0007669"/>
    <property type="project" value="InterPro"/>
</dbReference>
<sequence>MLEIIRSDSENKDFVNLVSLLDAGLAITDGEDHAFYDQFNKLNAIKYVVVAYQDSVPIGCGAIKAYDEGTMEVKRMFVKEEYRGKGIAGKILSELEKWARELGFQKCILETGTRQIEAIALYKKSKYSIIPNYGQYEGVENSLCFEKKL</sequence>
<dbReference type="SUPFAM" id="SSF55729">
    <property type="entry name" value="Acyl-CoA N-acyltransferases (Nat)"/>
    <property type="match status" value="1"/>
</dbReference>
<keyword evidence="2" id="KW-0012">Acyltransferase</keyword>
<dbReference type="OrthoDB" id="9803233at2"/>